<evidence type="ECO:0000313" key="1">
    <source>
        <dbReference type="EMBL" id="OZM70422.1"/>
    </source>
</evidence>
<dbReference type="Proteomes" id="UP000242444">
    <property type="component" value="Unassembled WGS sequence"/>
</dbReference>
<protein>
    <submittedName>
        <fullName evidence="1">Uncharacterized protein</fullName>
    </submittedName>
</protein>
<name>A0A263CWB4_9PSEU</name>
<dbReference type="InParanoid" id="A0A263CWB4"/>
<organism evidence="1 2">
    <name type="scientific">Amycolatopsis antarctica</name>
    <dbReference type="NCBI Taxonomy" id="1854586"/>
    <lineage>
        <taxon>Bacteria</taxon>
        <taxon>Bacillati</taxon>
        <taxon>Actinomycetota</taxon>
        <taxon>Actinomycetes</taxon>
        <taxon>Pseudonocardiales</taxon>
        <taxon>Pseudonocardiaceae</taxon>
        <taxon>Amycolatopsis</taxon>
    </lineage>
</organism>
<comment type="caution">
    <text evidence="1">The sequence shown here is derived from an EMBL/GenBank/DDBJ whole genome shotgun (WGS) entry which is preliminary data.</text>
</comment>
<dbReference type="EMBL" id="NKYE01000020">
    <property type="protein sequence ID" value="OZM70422.1"/>
    <property type="molecule type" value="Genomic_DNA"/>
</dbReference>
<keyword evidence="2" id="KW-1185">Reference proteome</keyword>
<reference evidence="1 2" key="1">
    <citation type="submission" date="2017-07" db="EMBL/GenBank/DDBJ databases">
        <title>Amycolatopsis antarcticus sp. nov., isolated from the surface of an Antarcticus brown macroalga.</title>
        <authorList>
            <person name="Wang J."/>
            <person name="Leiva S."/>
            <person name="Huang J."/>
            <person name="Huang Y."/>
        </authorList>
    </citation>
    <scope>NUCLEOTIDE SEQUENCE [LARGE SCALE GENOMIC DNA]</scope>
    <source>
        <strain evidence="1 2">AU-G6</strain>
    </source>
</reference>
<accession>A0A263CWB4</accession>
<proteinExistence type="predicted"/>
<sequence length="257" mass="25706">MDAYNGAVDRVNAQAKVFNECRALVDDARNIEKNAHTALVQVATGVADWVRTAKTLTSQAAGTVASMIKGGQGSINDLNKLAVELTDAGNIFEKVSTNQLLNATDRTTLAAWSADSHTKAESHAARAGQIDRMMSKIPESARTAIEWNAGNLIKDPTSILGKGGKTILKGLPVVGTTLSVASSVGDVIMGEDPGKAAAKLGGGLAGGVVGGWAGGALGGAIAGSSVPGVGTIVGGLIGGLVGTVGTTEIIDSSMGDG</sequence>
<gene>
    <name evidence="1" type="ORF">CFN78_24980</name>
</gene>
<dbReference type="AlphaFoldDB" id="A0A263CWB4"/>
<evidence type="ECO:0000313" key="2">
    <source>
        <dbReference type="Proteomes" id="UP000242444"/>
    </source>
</evidence>